<accession>A0A7G9Z017</accession>
<dbReference type="EMBL" id="MT631547">
    <property type="protein sequence ID" value="QNO53601.1"/>
    <property type="molecule type" value="Genomic_DNA"/>
</dbReference>
<evidence type="ECO:0000313" key="2">
    <source>
        <dbReference type="EMBL" id="QNO53601.1"/>
    </source>
</evidence>
<gene>
    <name evidence="2" type="ORF">NGENPBHE_00001</name>
</gene>
<dbReference type="AlphaFoldDB" id="A0A7G9Z017"/>
<organism evidence="2">
    <name type="scientific">Candidatus Methanophagaceae archaeon ANME-1 ERB6</name>
    <dbReference type="NCBI Taxonomy" id="2759912"/>
    <lineage>
        <taxon>Archaea</taxon>
        <taxon>Methanobacteriati</taxon>
        <taxon>Methanobacteriota</taxon>
        <taxon>Stenosarchaea group</taxon>
        <taxon>Methanomicrobia</taxon>
        <taxon>Candidatus Methanophagales</taxon>
        <taxon>Candidatus Methanophagaceae</taxon>
    </lineage>
</organism>
<reference evidence="2" key="1">
    <citation type="submission" date="2020-06" db="EMBL/GenBank/DDBJ databases">
        <title>Unique genomic features of the anaerobic methanotrophic archaea.</title>
        <authorList>
            <person name="Chadwick G.L."/>
            <person name="Skennerton C.T."/>
            <person name="Laso-Perez R."/>
            <person name="Leu A.O."/>
            <person name="Speth D.R."/>
            <person name="Yu H."/>
            <person name="Morgan-Lang C."/>
            <person name="Hatzenpichler R."/>
            <person name="Goudeau D."/>
            <person name="Malmstrom R."/>
            <person name="Brazelton W.J."/>
            <person name="Woyke T."/>
            <person name="Hallam S.J."/>
            <person name="Tyson G.W."/>
            <person name="Wegener G."/>
            <person name="Boetius A."/>
            <person name="Orphan V."/>
        </authorList>
    </citation>
    <scope>NUCLEOTIDE SEQUENCE</scope>
</reference>
<proteinExistence type="predicted"/>
<feature type="region of interest" description="Disordered" evidence="1">
    <location>
        <begin position="1"/>
        <end position="22"/>
    </location>
</feature>
<protein>
    <submittedName>
        <fullName evidence="2">Uncharacterized protein</fullName>
    </submittedName>
</protein>
<name>A0A7G9Z017_9EURY</name>
<sequence length="59" mass="6499">MADGVRGHNTGNPARGADFHYGWQPRHDSRVLSNDFAAHCIHLGSHQKAEQLHLASVRA</sequence>
<evidence type="ECO:0000256" key="1">
    <source>
        <dbReference type="SAM" id="MobiDB-lite"/>
    </source>
</evidence>